<dbReference type="EMBL" id="JBJURJ010000003">
    <property type="protein sequence ID" value="MFM9327893.1"/>
    <property type="molecule type" value="Genomic_DNA"/>
</dbReference>
<sequence length="1047" mass="116396">MFKTKAASDAAVDGTTGTPLGGFGTGAVKFCAHTGTFAAVTQAPADQNDYMPMGETRLQFYTSRNGLKANVSTLKSEVANGRSADDAIWPLHRAYFGTVQDIRIHMLAFAPFDPANVELMSLPCAFYELELTNEADRAAEAACAFQLDMKMDSAYSAVGRGFASRGWTVLAGSSDPGAVLTVGGGEGFLEDGLCSQPLADTLNRVAVKVKLASRETKTIRFVLAWYDDTDPERHYYLGRYDSSAAIAGLGLEHFDTLKEKAVKLVDRMRSSNLPEWLVTHTLNTLVNLTNNSLYKKDGRLAFAEGEWTCFGTMDQMWHARQIINQLIPSFAWQELQYWARTQKGNGQIHHDFNSSGPDKSVLVDWDDREHADYRNIDKWVDLNCGLIISVYETYLATGNGEQLHYFWPYLKKAGQRILEQVELYGSAEYPYTFEDSENSYDAGGDPNPFNASLSAVAYRIMLLLGGEFGENEDFIEAYETAYATVVSSYRQRYLEKGIPTGRGCESYFAGQWLSLHLRLGEIWSAEETDRVLEQLDSYYHPYYWGMGNLGGTYNEWTPYLLTHYGGLLLLTRRANQWLAMQKDAYTRQYSNRDYVFNHPLDILPAAGEPHYLATEISGDKQYISMPGLWRNYYDIIGFQRNKNRKEIWLQPIILEEMNHKLTEAAVMMPEGYGTISCFLSGDARQNREILFHTDFPLEIGTLHLTDCYGAEVTVTVNGQPCPCLRTGTGYARELTVTWEGIVDSSGIRIVVCGDTGPASPPLPAKPATGADGAKPSALRDAYGYMEAESADETAGVTLVTPVGGTWYVTDCHNFDYIKLNNVEFGEVGSAAFIAKVASTAEGSRMEIVLDSVGGRVVGECSVPHTVGHEQWKTVTCPIARTTGRHHVVLKFYGNSEDNLLNLDKFKFLQDDGRLDRTGWTARTSRNGLNAHTLLDGNTSTAWGITFRSEGAHILIDMQDRQCFNGITLQHQLEEGPGVFEVYVSDDGTDFGAAVASGRGEADSAGTRAVFPEQTARYVKVVFTGTEEPRKLTVYEMNVWHYNKTNQS</sequence>
<evidence type="ECO:0000313" key="2">
    <source>
        <dbReference type="Proteomes" id="UP001631969"/>
    </source>
</evidence>
<name>A0ACC7NTD8_9BACL</name>
<proteinExistence type="predicted"/>
<reference evidence="1" key="1">
    <citation type="submission" date="2024-12" db="EMBL/GenBank/DDBJ databases">
        <authorList>
            <person name="Wu N."/>
        </authorList>
    </citation>
    <scope>NUCLEOTIDE SEQUENCE</scope>
    <source>
        <strain evidence="1">P15</strain>
    </source>
</reference>
<organism evidence="1 2">
    <name type="scientific">Paenibacillus mesotrionivorans</name>
    <dbReference type="NCBI Taxonomy" id="3160968"/>
    <lineage>
        <taxon>Bacteria</taxon>
        <taxon>Bacillati</taxon>
        <taxon>Bacillota</taxon>
        <taxon>Bacilli</taxon>
        <taxon>Bacillales</taxon>
        <taxon>Paenibacillaceae</taxon>
        <taxon>Paenibacillus</taxon>
    </lineage>
</organism>
<dbReference type="Proteomes" id="UP001631969">
    <property type="component" value="Unassembled WGS sequence"/>
</dbReference>
<evidence type="ECO:0000313" key="1">
    <source>
        <dbReference type="EMBL" id="MFM9327893.1"/>
    </source>
</evidence>
<comment type="caution">
    <text evidence="1">The sequence shown here is derived from an EMBL/GenBank/DDBJ whole genome shotgun (WGS) entry which is preliminary data.</text>
</comment>
<gene>
    <name evidence="1" type="ORF">ACI1P1_06195</name>
</gene>
<protein>
    <submittedName>
        <fullName evidence="1">Carbohydrate-binding protein</fullName>
    </submittedName>
</protein>
<accession>A0ACC7NTD8</accession>
<keyword evidence="2" id="KW-1185">Reference proteome</keyword>